<reference evidence="1" key="1">
    <citation type="submission" date="2022-04" db="EMBL/GenBank/DDBJ databases">
        <title>Genome of the entomopathogenic fungus Entomophthora muscae.</title>
        <authorList>
            <person name="Elya C."/>
            <person name="Lovett B.R."/>
            <person name="Lee E."/>
            <person name="Macias A.M."/>
            <person name="Hajek A.E."/>
            <person name="De Bivort B.L."/>
            <person name="Kasson M.T."/>
            <person name="De Fine Licht H.H."/>
            <person name="Stajich J.E."/>
        </authorList>
    </citation>
    <scope>NUCLEOTIDE SEQUENCE</scope>
    <source>
        <strain evidence="1">Berkeley</strain>
    </source>
</reference>
<sequence length="180" mass="20227">MLRITYFLSRSIYFCTNITILFAFIHNSPTLCNLTYLLLLATKSDQFALHAGYSSYSHLPNMSSVQGFRKLGFVYITVLGLANQVVPHTGSWCYLATAVNYLVRIVPIVYLAFQDQPASPMRAQLDSIMGHDNFTHFLGIFHLFGHLLHMLMMGIPVGSTLVKFKLGALLHSIGERLPNE</sequence>
<comment type="caution">
    <text evidence="1">The sequence shown here is derived from an EMBL/GenBank/DDBJ whole genome shotgun (WGS) entry which is preliminary data.</text>
</comment>
<protein>
    <submittedName>
        <fullName evidence="1">Uncharacterized protein</fullName>
    </submittedName>
</protein>
<evidence type="ECO:0000313" key="2">
    <source>
        <dbReference type="Proteomes" id="UP001165960"/>
    </source>
</evidence>
<accession>A0ACC2TNW9</accession>
<evidence type="ECO:0000313" key="1">
    <source>
        <dbReference type="EMBL" id="KAJ9076061.1"/>
    </source>
</evidence>
<organism evidence="1 2">
    <name type="scientific">Entomophthora muscae</name>
    <dbReference type="NCBI Taxonomy" id="34485"/>
    <lineage>
        <taxon>Eukaryota</taxon>
        <taxon>Fungi</taxon>
        <taxon>Fungi incertae sedis</taxon>
        <taxon>Zoopagomycota</taxon>
        <taxon>Entomophthoromycotina</taxon>
        <taxon>Entomophthoromycetes</taxon>
        <taxon>Entomophthorales</taxon>
        <taxon>Entomophthoraceae</taxon>
        <taxon>Entomophthora</taxon>
    </lineage>
</organism>
<dbReference type="EMBL" id="QTSX02002329">
    <property type="protein sequence ID" value="KAJ9076061.1"/>
    <property type="molecule type" value="Genomic_DNA"/>
</dbReference>
<gene>
    <name evidence="1" type="ORF">DSO57_1029787</name>
</gene>
<proteinExistence type="predicted"/>
<name>A0ACC2TNW9_9FUNG</name>
<dbReference type="Proteomes" id="UP001165960">
    <property type="component" value="Unassembled WGS sequence"/>
</dbReference>
<keyword evidence="2" id="KW-1185">Reference proteome</keyword>